<keyword evidence="4 7" id="KW-0256">Endoplasmic reticulum</keyword>
<comment type="similarity">
    <text evidence="2 7">Belongs to the derlin family.</text>
</comment>
<keyword evidence="5 7" id="KW-1133">Transmembrane helix</keyword>
<evidence type="ECO:0000256" key="3">
    <source>
        <dbReference type="ARBA" id="ARBA00022692"/>
    </source>
</evidence>
<accession>A0A7R9QC12</accession>
<feature type="transmembrane region" description="Helical" evidence="7">
    <location>
        <begin position="121"/>
        <end position="151"/>
    </location>
</feature>
<gene>
    <name evidence="9" type="ORF">ONB1V03_LOCUS2451</name>
</gene>
<evidence type="ECO:0000256" key="7">
    <source>
        <dbReference type="RuleBase" id="RU363059"/>
    </source>
</evidence>
<dbReference type="Proteomes" id="UP000728032">
    <property type="component" value="Unassembled WGS sequence"/>
</dbReference>
<dbReference type="EMBL" id="CAJPVJ010000566">
    <property type="protein sequence ID" value="CAG2162863.1"/>
    <property type="molecule type" value="Genomic_DNA"/>
</dbReference>
<sequence length="219" mass="25536">MSEIMQWFNNLPQFTRYWFGLSVVFPIAALFFYPMKFHFLINLYFLYSYSLRLETDQFNGRPADYLFLLIFNWLSIVLISLFMNVMLLMDPMVLSVLYIWCNLNKEVIVNFWFGTQFKALYLPWVLLGFNIIMGGGGVDEVIGIVVGHLYYFIFFKYREEYGGTPLISTPSFLYHYFPSVPGRGSVHGGFQPPPQRPNDQNQQRGGRYNWGSGQVLGGQ</sequence>
<dbReference type="InterPro" id="IPR007599">
    <property type="entry name" value="DER1"/>
</dbReference>
<protein>
    <recommendedName>
        <fullName evidence="7">Derlin</fullName>
    </recommendedName>
</protein>
<dbReference type="Pfam" id="PF04511">
    <property type="entry name" value="DER1"/>
    <property type="match status" value="1"/>
</dbReference>
<comment type="function">
    <text evidence="7">May be involved in the degradation of misfolded endoplasmic reticulum (ER) luminal proteins.</text>
</comment>
<dbReference type="GO" id="GO:0006950">
    <property type="term" value="P:response to stress"/>
    <property type="evidence" value="ECO:0007669"/>
    <property type="project" value="UniProtKB-ARBA"/>
</dbReference>
<comment type="subcellular location">
    <subcellularLocation>
        <location evidence="1 7">Endoplasmic reticulum membrane</location>
        <topology evidence="1 7">Multi-pass membrane protein</topology>
    </subcellularLocation>
</comment>
<dbReference type="SUPFAM" id="SSF144091">
    <property type="entry name" value="Rhomboid-like"/>
    <property type="match status" value="1"/>
</dbReference>
<dbReference type="PANTHER" id="PTHR11009">
    <property type="entry name" value="DER1-LIKE PROTEIN, DERLIN"/>
    <property type="match status" value="1"/>
</dbReference>
<evidence type="ECO:0000256" key="8">
    <source>
        <dbReference type="SAM" id="MobiDB-lite"/>
    </source>
</evidence>
<keyword evidence="10" id="KW-1185">Reference proteome</keyword>
<evidence type="ECO:0000256" key="4">
    <source>
        <dbReference type="ARBA" id="ARBA00022824"/>
    </source>
</evidence>
<evidence type="ECO:0000256" key="1">
    <source>
        <dbReference type="ARBA" id="ARBA00004477"/>
    </source>
</evidence>
<proteinExistence type="inferred from homology"/>
<name>A0A7R9QC12_9ACAR</name>
<organism evidence="9">
    <name type="scientific">Oppiella nova</name>
    <dbReference type="NCBI Taxonomy" id="334625"/>
    <lineage>
        <taxon>Eukaryota</taxon>
        <taxon>Metazoa</taxon>
        <taxon>Ecdysozoa</taxon>
        <taxon>Arthropoda</taxon>
        <taxon>Chelicerata</taxon>
        <taxon>Arachnida</taxon>
        <taxon>Acari</taxon>
        <taxon>Acariformes</taxon>
        <taxon>Sarcoptiformes</taxon>
        <taxon>Oribatida</taxon>
        <taxon>Brachypylina</taxon>
        <taxon>Oppioidea</taxon>
        <taxon>Oppiidae</taxon>
        <taxon>Oppiella</taxon>
    </lineage>
</organism>
<reference evidence="9" key="1">
    <citation type="submission" date="2020-11" db="EMBL/GenBank/DDBJ databases">
        <authorList>
            <person name="Tran Van P."/>
        </authorList>
    </citation>
    <scope>NUCLEOTIDE SEQUENCE</scope>
</reference>
<dbReference type="InterPro" id="IPR035952">
    <property type="entry name" value="Rhomboid-like_sf"/>
</dbReference>
<keyword evidence="6 7" id="KW-0472">Membrane</keyword>
<dbReference type="GO" id="GO:0005789">
    <property type="term" value="C:endoplasmic reticulum membrane"/>
    <property type="evidence" value="ECO:0007669"/>
    <property type="project" value="UniProtKB-SubCell"/>
</dbReference>
<evidence type="ECO:0000256" key="2">
    <source>
        <dbReference type="ARBA" id="ARBA00008917"/>
    </source>
</evidence>
<evidence type="ECO:0000256" key="5">
    <source>
        <dbReference type="ARBA" id="ARBA00022989"/>
    </source>
</evidence>
<evidence type="ECO:0000313" key="10">
    <source>
        <dbReference type="Proteomes" id="UP000728032"/>
    </source>
</evidence>
<feature type="region of interest" description="Disordered" evidence="8">
    <location>
        <begin position="188"/>
        <end position="219"/>
    </location>
</feature>
<dbReference type="AlphaFoldDB" id="A0A7R9QC12"/>
<feature type="transmembrane region" description="Helical" evidence="7">
    <location>
        <begin position="17"/>
        <end position="45"/>
    </location>
</feature>
<comment type="caution">
    <text evidence="7">Lacks conserved residue(s) required for the propagation of feature annotation.</text>
</comment>
<evidence type="ECO:0000313" key="9">
    <source>
        <dbReference type="EMBL" id="CAD7640228.1"/>
    </source>
</evidence>
<keyword evidence="3 7" id="KW-0812">Transmembrane</keyword>
<feature type="transmembrane region" description="Helical" evidence="7">
    <location>
        <begin position="65"/>
        <end position="89"/>
    </location>
</feature>
<dbReference type="OrthoDB" id="19102at2759"/>
<dbReference type="EMBL" id="OC915391">
    <property type="protein sequence ID" value="CAD7640228.1"/>
    <property type="molecule type" value="Genomic_DNA"/>
</dbReference>
<evidence type="ECO:0000256" key="6">
    <source>
        <dbReference type="ARBA" id="ARBA00023136"/>
    </source>
</evidence>